<evidence type="ECO:0000313" key="1">
    <source>
        <dbReference type="EMBL" id="XBP71632.1"/>
    </source>
</evidence>
<proteinExistence type="predicted"/>
<organism evidence="1">
    <name type="scientific">Polaromonas hydrogenivorans</name>
    <dbReference type="NCBI Taxonomy" id="335476"/>
    <lineage>
        <taxon>Bacteria</taxon>
        <taxon>Pseudomonadati</taxon>
        <taxon>Pseudomonadota</taxon>
        <taxon>Betaproteobacteria</taxon>
        <taxon>Burkholderiales</taxon>
        <taxon>Comamonadaceae</taxon>
        <taxon>Polaromonas</taxon>
    </lineage>
</organism>
<dbReference type="SUPFAM" id="SSF69754">
    <property type="entry name" value="Ribosome binding protein Y (YfiA homologue)"/>
    <property type="match status" value="1"/>
</dbReference>
<dbReference type="InterPro" id="IPR036567">
    <property type="entry name" value="RHF-like"/>
</dbReference>
<dbReference type="Gene3D" id="3.30.160.100">
    <property type="entry name" value="Ribosome hibernation promotion factor-like"/>
    <property type="match status" value="1"/>
</dbReference>
<name>A0AAU7LVL3_9BURK</name>
<sequence>MQIQVNSNNSIDTGESFERWANTELNDSFSRFKDEITRIEVHMSDENGDKVSVDHKRCMMEARLANREPVAVNHQASSQDEAFRGASDKLKRVLEHTLGKLRDHRARESIRHEPDLGNA</sequence>
<accession>A0AAU7LVL3</accession>
<dbReference type="Pfam" id="PF02482">
    <property type="entry name" value="Ribosomal_S30AE"/>
    <property type="match status" value="1"/>
</dbReference>
<dbReference type="AlphaFoldDB" id="A0AAU7LVL3"/>
<gene>
    <name evidence="1" type="ORF">ABLV49_07500</name>
</gene>
<dbReference type="RefSeq" id="WP_349280995.1">
    <property type="nucleotide sequence ID" value="NZ_CBCSCU010000033.1"/>
</dbReference>
<dbReference type="InterPro" id="IPR003489">
    <property type="entry name" value="RHF/RaiA"/>
</dbReference>
<protein>
    <submittedName>
        <fullName evidence="1">HPF/RaiA family ribosome-associated protein</fullName>
    </submittedName>
</protein>
<dbReference type="EMBL" id="CP157675">
    <property type="protein sequence ID" value="XBP71632.1"/>
    <property type="molecule type" value="Genomic_DNA"/>
</dbReference>
<reference evidence="1" key="1">
    <citation type="submission" date="2024-05" db="EMBL/GenBank/DDBJ databases">
        <authorList>
            <person name="Bunk B."/>
            <person name="Swiderski J."/>
            <person name="Sproer C."/>
            <person name="Thiel V."/>
        </authorList>
    </citation>
    <scope>NUCLEOTIDE SEQUENCE</scope>
    <source>
        <strain evidence="1">DSM 17735</strain>
    </source>
</reference>